<accession>A0A5C6A611</accession>
<name>A0A5C6A611_9BACT</name>
<evidence type="ECO:0000313" key="1">
    <source>
        <dbReference type="EMBL" id="TWT94777.1"/>
    </source>
</evidence>
<dbReference type="AlphaFoldDB" id="A0A5C6A611"/>
<protein>
    <submittedName>
        <fullName evidence="1">Uncharacterized protein</fullName>
    </submittedName>
</protein>
<comment type="caution">
    <text evidence="1">The sequence shown here is derived from an EMBL/GenBank/DDBJ whole genome shotgun (WGS) entry which is preliminary data.</text>
</comment>
<sequence>MGPLLITAGLALLVPVFWITVCCALSMTGGWSTLASHYRDQNARTESGRLFQSGKFGWVDYNGGLILKACDDGLAISVLPPFRFGHPPLFIPWSDFHPVREVHYGFYLMLEARVGSPALVTVRLPYWLKSQLIH</sequence>
<keyword evidence="2" id="KW-1185">Reference proteome</keyword>
<proteinExistence type="predicted"/>
<dbReference type="EMBL" id="SJPR01000006">
    <property type="protein sequence ID" value="TWT94777.1"/>
    <property type="molecule type" value="Genomic_DNA"/>
</dbReference>
<organism evidence="1 2">
    <name type="scientific">Botrimarina colliarenosi</name>
    <dbReference type="NCBI Taxonomy" id="2528001"/>
    <lineage>
        <taxon>Bacteria</taxon>
        <taxon>Pseudomonadati</taxon>
        <taxon>Planctomycetota</taxon>
        <taxon>Planctomycetia</taxon>
        <taxon>Pirellulales</taxon>
        <taxon>Lacipirellulaceae</taxon>
        <taxon>Botrimarina</taxon>
    </lineage>
</organism>
<evidence type="ECO:0000313" key="2">
    <source>
        <dbReference type="Proteomes" id="UP000317421"/>
    </source>
</evidence>
<reference evidence="1 2" key="1">
    <citation type="submission" date="2019-02" db="EMBL/GenBank/DDBJ databases">
        <title>Deep-cultivation of Planctomycetes and their phenomic and genomic characterization uncovers novel biology.</title>
        <authorList>
            <person name="Wiegand S."/>
            <person name="Jogler M."/>
            <person name="Boedeker C."/>
            <person name="Pinto D."/>
            <person name="Vollmers J."/>
            <person name="Rivas-Marin E."/>
            <person name="Kohn T."/>
            <person name="Peeters S.H."/>
            <person name="Heuer A."/>
            <person name="Rast P."/>
            <person name="Oberbeckmann S."/>
            <person name="Bunk B."/>
            <person name="Jeske O."/>
            <person name="Meyerdierks A."/>
            <person name="Storesund J.E."/>
            <person name="Kallscheuer N."/>
            <person name="Luecker S."/>
            <person name="Lage O.M."/>
            <person name="Pohl T."/>
            <person name="Merkel B.J."/>
            <person name="Hornburger P."/>
            <person name="Mueller R.-W."/>
            <person name="Bruemmer F."/>
            <person name="Labrenz M."/>
            <person name="Spormann A.M."/>
            <person name="Op Den Camp H."/>
            <person name="Overmann J."/>
            <person name="Amann R."/>
            <person name="Jetten M.S.M."/>
            <person name="Mascher T."/>
            <person name="Medema M.H."/>
            <person name="Devos D.P."/>
            <person name="Kaster A.-K."/>
            <person name="Ovreas L."/>
            <person name="Rohde M."/>
            <person name="Galperin M.Y."/>
            <person name="Jogler C."/>
        </authorList>
    </citation>
    <scope>NUCLEOTIDE SEQUENCE [LARGE SCALE GENOMIC DNA]</scope>
    <source>
        <strain evidence="1 2">Pla108</strain>
    </source>
</reference>
<gene>
    <name evidence="1" type="ORF">Pla108_36260</name>
</gene>
<dbReference type="Proteomes" id="UP000317421">
    <property type="component" value="Unassembled WGS sequence"/>
</dbReference>